<feature type="chain" id="PRO_5032708759" evidence="1">
    <location>
        <begin position="26"/>
        <end position="177"/>
    </location>
</feature>
<protein>
    <submittedName>
        <fullName evidence="2">Uncharacterized protein</fullName>
    </submittedName>
</protein>
<evidence type="ECO:0000313" key="2">
    <source>
        <dbReference type="EMBL" id="NMO03836.1"/>
    </source>
</evidence>
<keyword evidence="3" id="KW-1185">Reference proteome</keyword>
<name>A0A848KZ21_9ACTN</name>
<keyword evidence="1" id="KW-0732">Signal</keyword>
<comment type="caution">
    <text evidence="2">The sequence shown here is derived from an EMBL/GenBank/DDBJ whole genome shotgun (WGS) entry which is preliminary data.</text>
</comment>
<gene>
    <name evidence="2" type="ORF">HH308_21715</name>
</gene>
<reference evidence="2 3" key="1">
    <citation type="submission" date="2020-04" db="EMBL/GenBank/DDBJ databases">
        <title>Gordonia sp. nov. TBRC 11910.</title>
        <authorList>
            <person name="Suriyachadkun C."/>
        </authorList>
    </citation>
    <scope>NUCLEOTIDE SEQUENCE [LARGE SCALE GENOMIC DNA]</scope>
    <source>
        <strain evidence="2 3">TBRC 11910</strain>
    </source>
</reference>
<dbReference type="EMBL" id="JABBNB010000027">
    <property type="protein sequence ID" value="NMO03836.1"/>
    <property type="molecule type" value="Genomic_DNA"/>
</dbReference>
<dbReference type="RefSeq" id="WP_170196342.1">
    <property type="nucleotide sequence ID" value="NZ_JABBNB010000027.1"/>
</dbReference>
<sequence length="177" mass="18310">MRKLRLIAITAAVAAGVALPAVAQAAPNLKPLADNTIVFQIPAIGGLEVGPGGVPGGSFQPVSIAAEPAVTTLQYPPPPPAIVFSAVNPAPYYSQYAYRWLSISWHNITTGKTGVVSIRHWRKPAYKVDGYPASLPTSAIAQTGAGTVVATVSVLRDQYQAPPTTISVISGISALVV</sequence>
<feature type="signal peptide" evidence="1">
    <location>
        <begin position="1"/>
        <end position="25"/>
    </location>
</feature>
<dbReference type="Proteomes" id="UP000550729">
    <property type="component" value="Unassembled WGS sequence"/>
</dbReference>
<dbReference type="AlphaFoldDB" id="A0A848KZ21"/>
<organism evidence="2 3">
    <name type="scientific">Gordonia asplenii</name>
    <dbReference type="NCBI Taxonomy" id="2725283"/>
    <lineage>
        <taxon>Bacteria</taxon>
        <taxon>Bacillati</taxon>
        <taxon>Actinomycetota</taxon>
        <taxon>Actinomycetes</taxon>
        <taxon>Mycobacteriales</taxon>
        <taxon>Gordoniaceae</taxon>
        <taxon>Gordonia</taxon>
    </lineage>
</organism>
<evidence type="ECO:0000313" key="3">
    <source>
        <dbReference type="Proteomes" id="UP000550729"/>
    </source>
</evidence>
<proteinExistence type="predicted"/>
<evidence type="ECO:0000256" key="1">
    <source>
        <dbReference type="SAM" id="SignalP"/>
    </source>
</evidence>
<accession>A0A848KZ21</accession>